<sequence length="88" mass="9075">MVDRLAVVAELGGDPRDAVGAVERVMHGPDPGRQSRVSGSTSRSGRRGGLPVIEAGPSDPKDLTQPLHAIALPVVVDELEAGQDASIN</sequence>
<comment type="caution">
    <text evidence="2">The sequence shown here is derived from an EMBL/GenBank/DDBJ whole genome shotgun (WGS) entry which is preliminary data.</text>
</comment>
<dbReference type="EMBL" id="BLPF01000002">
    <property type="protein sequence ID" value="GFJ82010.1"/>
    <property type="molecule type" value="Genomic_DNA"/>
</dbReference>
<feature type="compositionally biased region" description="Low complexity" evidence="1">
    <location>
        <begin position="32"/>
        <end position="43"/>
    </location>
</feature>
<protein>
    <submittedName>
        <fullName evidence="2">Uncharacterized protein</fullName>
    </submittedName>
</protein>
<organism evidence="2 3">
    <name type="scientific">Phytohabitans houttuyneae</name>
    <dbReference type="NCBI Taxonomy" id="1076126"/>
    <lineage>
        <taxon>Bacteria</taxon>
        <taxon>Bacillati</taxon>
        <taxon>Actinomycetota</taxon>
        <taxon>Actinomycetes</taxon>
        <taxon>Micromonosporales</taxon>
        <taxon>Micromonosporaceae</taxon>
    </lineage>
</organism>
<keyword evidence="3" id="KW-1185">Reference proteome</keyword>
<dbReference type="Proteomes" id="UP000482800">
    <property type="component" value="Unassembled WGS sequence"/>
</dbReference>
<accession>A0A6V8KEX6</accession>
<dbReference type="AlphaFoldDB" id="A0A6V8KEX6"/>
<reference evidence="2 3" key="2">
    <citation type="submission" date="2020-03" db="EMBL/GenBank/DDBJ databases">
        <authorList>
            <person name="Ichikawa N."/>
            <person name="Kimura A."/>
            <person name="Kitahashi Y."/>
            <person name="Uohara A."/>
        </authorList>
    </citation>
    <scope>NUCLEOTIDE SEQUENCE [LARGE SCALE GENOMIC DNA]</scope>
    <source>
        <strain evidence="2 3">NBRC 108639</strain>
    </source>
</reference>
<proteinExistence type="predicted"/>
<name>A0A6V8KEX6_9ACTN</name>
<feature type="region of interest" description="Disordered" evidence="1">
    <location>
        <begin position="24"/>
        <end position="64"/>
    </location>
</feature>
<evidence type="ECO:0000256" key="1">
    <source>
        <dbReference type="SAM" id="MobiDB-lite"/>
    </source>
</evidence>
<evidence type="ECO:0000313" key="2">
    <source>
        <dbReference type="EMBL" id="GFJ82010.1"/>
    </source>
</evidence>
<reference evidence="2 3" key="1">
    <citation type="submission" date="2020-03" db="EMBL/GenBank/DDBJ databases">
        <title>Whole genome shotgun sequence of Phytohabitans houttuyneae NBRC 108639.</title>
        <authorList>
            <person name="Komaki H."/>
            <person name="Tamura T."/>
        </authorList>
    </citation>
    <scope>NUCLEOTIDE SEQUENCE [LARGE SCALE GENOMIC DNA]</scope>
    <source>
        <strain evidence="2 3">NBRC 108639</strain>
    </source>
</reference>
<evidence type="ECO:0000313" key="3">
    <source>
        <dbReference type="Proteomes" id="UP000482800"/>
    </source>
</evidence>
<gene>
    <name evidence="2" type="ORF">Phou_061900</name>
</gene>